<feature type="transmembrane region" description="Helical" evidence="7">
    <location>
        <begin position="424"/>
        <end position="447"/>
    </location>
</feature>
<evidence type="ECO:0000256" key="2">
    <source>
        <dbReference type="ARBA" id="ARBA00008066"/>
    </source>
</evidence>
<evidence type="ECO:0000256" key="1">
    <source>
        <dbReference type="ARBA" id="ARBA00004141"/>
    </source>
</evidence>
<comment type="caution">
    <text evidence="9">The sequence shown here is derived from an EMBL/GenBank/DDBJ whole genome shotgun (WGS) entry which is preliminary data.</text>
</comment>
<evidence type="ECO:0000256" key="3">
    <source>
        <dbReference type="ARBA" id="ARBA00022692"/>
    </source>
</evidence>
<feature type="transmembrane region" description="Helical" evidence="7">
    <location>
        <begin position="351"/>
        <end position="369"/>
    </location>
</feature>
<feature type="domain" description="Amino acid transporter transmembrane" evidence="8">
    <location>
        <begin position="209"/>
        <end position="591"/>
    </location>
</feature>
<comment type="similarity">
    <text evidence="2">Belongs to the amino acid/polyamine transporter 2 family.</text>
</comment>
<evidence type="ECO:0000313" key="9">
    <source>
        <dbReference type="EMBL" id="KAH7361912.1"/>
    </source>
</evidence>
<dbReference type="OrthoDB" id="1684102at2759"/>
<accession>A0A8K0TEE0</accession>
<keyword evidence="3 7" id="KW-0812">Transmembrane</keyword>
<dbReference type="GO" id="GO:0005302">
    <property type="term" value="F:L-tyrosine transmembrane transporter activity"/>
    <property type="evidence" value="ECO:0007669"/>
    <property type="project" value="TreeGrafter"/>
</dbReference>
<feature type="transmembrane region" description="Helical" evidence="7">
    <location>
        <begin position="537"/>
        <end position="559"/>
    </location>
</feature>
<sequence>MSDSGTPLSAGEQSRRAAAISDFLPQGYGTGFDGIIARGSTPDLVQNTAADDEEPTEESSLLLHGGDIHREIFKINARERAPSIRRAQTFSYPDRAAGGDDDDESIIARDGMLRPQGFRRQFVIQKHGGLSGRDVPIARDFIEFLDLYGAFAGEDLADSDDEAIDDSEYDGDQEEQDQDDSERQRERRPLLHSRRKSSRVLRKTVGDAGNTKTFFTLIKAFVGTGIMFLPKAFKNGGILFSSLTLVSIAFISMVAFHLLLECRARYGGGYGEIGREIAGPRMRTLILGSITISQLGFVCTGLVFVADNWFSFLKAVTGGASPLSSTALIAIQAIILVPLTLIRNISKLGPAALLADVFIVIGVGYIWYYDVSVLSEQGIHPSVRLFNPAAYTLTIGASIFTFEGIGLIIPIQASMKQPQHFEKLLGLVMLIITCIFTSVGALCYATFGSDTKIEVIDNFPQTSRFVNAVQFLYALAVLVGNPVQLFPAQRILEGKIFGHRSGKKDLLTKWKKNMFRTLLVAVCIAVSIGGSANLDRFVALIGSFACVPLVYIYPPYLHLRGIATTRREKALDLGLIVLGTFGMIFSTAVTLAQSFL</sequence>
<dbReference type="AlphaFoldDB" id="A0A8K0TEE0"/>
<feature type="transmembrane region" description="Helical" evidence="7">
    <location>
        <begin position="285"/>
        <end position="306"/>
    </location>
</feature>
<feature type="transmembrane region" description="Helical" evidence="7">
    <location>
        <begin position="389"/>
        <end position="412"/>
    </location>
</feature>
<feature type="transmembrane region" description="Helical" evidence="7">
    <location>
        <begin position="238"/>
        <end position="260"/>
    </location>
</feature>
<evidence type="ECO:0000256" key="6">
    <source>
        <dbReference type="SAM" id="MobiDB-lite"/>
    </source>
</evidence>
<name>A0A8K0TEE0_9PEZI</name>
<organism evidence="9 10">
    <name type="scientific">Plectosphaerella cucumerina</name>
    <dbReference type="NCBI Taxonomy" id="40658"/>
    <lineage>
        <taxon>Eukaryota</taxon>
        <taxon>Fungi</taxon>
        <taxon>Dikarya</taxon>
        <taxon>Ascomycota</taxon>
        <taxon>Pezizomycotina</taxon>
        <taxon>Sordariomycetes</taxon>
        <taxon>Hypocreomycetidae</taxon>
        <taxon>Glomerellales</taxon>
        <taxon>Plectosphaerellaceae</taxon>
        <taxon>Plectosphaerella</taxon>
    </lineage>
</organism>
<keyword evidence="5 7" id="KW-0472">Membrane</keyword>
<protein>
    <submittedName>
        <fullName evidence="9">Vacuolar amino acid transporter 3</fullName>
    </submittedName>
</protein>
<evidence type="ECO:0000256" key="4">
    <source>
        <dbReference type="ARBA" id="ARBA00022989"/>
    </source>
</evidence>
<dbReference type="Proteomes" id="UP000813385">
    <property type="component" value="Unassembled WGS sequence"/>
</dbReference>
<evidence type="ECO:0000259" key="8">
    <source>
        <dbReference type="Pfam" id="PF01490"/>
    </source>
</evidence>
<dbReference type="EMBL" id="JAGPXD010000003">
    <property type="protein sequence ID" value="KAH7361912.1"/>
    <property type="molecule type" value="Genomic_DNA"/>
</dbReference>
<dbReference type="PANTHER" id="PTHR22950">
    <property type="entry name" value="AMINO ACID TRANSPORTER"/>
    <property type="match status" value="1"/>
</dbReference>
<proteinExistence type="inferred from homology"/>
<feature type="transmembrane region" description="Helical" evidence="7">
    <location>
        <begin position="513"/>
        <end position="531"/>
    </location>
</feature>
<keyword evidence="10" id="KW-1185">Reference proteome</keyword>
<evidence type="ECO:0000256" key="5">
    <source>
        <dbReference type="ARBA" id="ARBA00023136"/>
    </source>
</evidence>
<dbReference type="PANTHER" id="PTHR22950:SF332">
    <property type="entry name" value="AMINO ACID TRANSPORTER (EUROFUNG)"/>
    <property type="match status" value="1"/>
</dbReference>
<feature type="transmembrane region" description="Helical" evidence="7">
    <location>
        <begin position="467"/>
        <end position="492"/>
    </location>
</feature>
<gene>
    <name evidence="9" type="ORF">B0T11DRAFT_78897</name>
</gene>
<dbReference type="Pfam" id="PF01490">
    <property type="entry name" value="Aa_trans"/>
    <property type="match status" value="1"/>
</dbReference>
<dbReference type="InterPro" id="IPR013057">
    <property type="entry name" value="AA_transpt_TM"/>
</dbReference>
<feature type="region of interest" description="Disordered" evidence="6">
    <location>
        <begin position="162"/>
        <end position="198"/>
    </location>
</feature>
<reference evidence="9" key="1">
    <citation type="journal article" date="2021" name="Nat. Commun.">
        <title>Genetic determinants of endophytism in the Arabidopsis root mycobiome.</title>
        <authorList>
            <person name="Mesny F."/>
            <person name="Miyauchi S."/>
            <person name="Thiergart T."/>
            <person name="Pickel B."/>
            <person name="Atanasova L."/>
            <person name="Karlsson M."/>
            <person name="Huettel B."/>
            <person name="Barry K.W."/>
            <person name="Haridas S."/>
            <person name="Chen C."/>
            <person name="Bauer D."/>
            <person name="Andreopoulos W."/>
            <person name="Pangilinan J."/>
            <person name="LaButti K."/>
            <person name="Riley R."/>
            <person name="Lipzen A."/>
            <person name="Clum A."/>
            <person name="Drula E."/>
            <person name="Henrissat B."/>
            <person name="Kohler A."/>
            <person name="Grigoriev I.V."/>
            <person name="Martin F.M."/>
            <person name="Hacquard S."/>
        </authorList>
    </citation>
    <scope>NUCLEOTIDE SEQUENCE</scope>
    <source>
        <strain evidence="9">MPI-CAGE-AT-0016</strain>
    </source>
</reference>
<evidence type="ECO:0000256" key="7">
    <source>
        <dbReference type="SAM" id="Phobius"/>
    </source>
</evidence>
<keyword evidence="4 7" id="KW-1133">Transmembrane helix</keyword>
<feature type="compositionally biased region" description="Acidic residues" evidence="6">
    <location>
        <begin position="162"/>
        <end position="180"/>
    </location>
</feature>
<dbReference type="GO" id="GO:0005774">
    <property type="term" value="C:vacuolar membrane"/>
    <property type="evidence" value="ECO:0007669"/>
    <property type="project" value="TreeGrafter"/>
</dbReference>
<comment type="subcellular location">
    <subcellularLocation>
        <location evidence="1">Membrane</location>
        <topology evidence="1">Multi-pass membrane protein</topology>
    </subcellularLocation>
</comment>
<feature type="transmembrane region" description="Helical" evidence="7">
    <location>
        <begin position="318"/>
        <end position="339"/>
    </location>
</feature>
<evidence type="ECO:0000313" key="10">
    <source>
        <dbReference type="Proteomes" id="UP000813385"/>
    </source>
</evidence>
<feature type="transmembrane region" description="Helical" evidence="7">
    <location>
        <begin position="571"/>
        <end position="592"/>
    </location>
</feature>